<keyword evidence="3" id="KW-0560">Oxidoreductase</keyword>
<keyword evidence="1" id="KW-0285">Flavoprotein</keyword>
<dbReference type="Proteomes" id="UP000217153">
    <property type="component" value="Chromosome"/>
</dbReference>
<dbReference type="RefSeq" id="WP_095680600.1">
    <property type="nucleotide sequence ID" value="NZ_CP016768.2"/>
</dbReference>
<evidence type="ECO:0000256" key="1">
    <source>
        <dbReference type="ARBA" id="ARBA00022630"/>
    </source>
</evidence>
<keyword evidence="2" id="KW-0288">FMN</keyword>
<organism evidence="5 6">
    <name type="scientific">Candidatus Nanopelagicus limnae</name>
    <dbReference type="NCBI Taxonomy" id="1884634"/>
    <lineage>
        <taxon>Bacteria</taxon>
        <taxon>Bacillati</taxon>
        <taxon>Actinomycetota</taxon>
        <taxon>Actinomycetes</taxon>
        <taxon>Candidatus Nanopelagicales</taxon>
        <taxon>Candidatus Nanopelagicaceae</taxon>
        <taxon>Candidatus Nanopelagicus</taxon>
    </lineage>
</organism>
<accession>A0A249JXP0</accession>
<gene>
    <name evidence="5" type="ORF">B1s21122_02890</name>
</gene>
<dbReference type="PANTHER" id="PTHR23026:SF90">
    <property type="entry name" value="IODOTYROSINE DEIODINASE 1"/>
    <property type="match status" value="1"/>
</dbReference>
<dbReference type="PANTHER" id="PTHR23026">
    <property type="entry name" value="NADPH NITROREDUCTASE"/>
    <property type="match status" value="1"/>
</dbReference>
<reference evidence="6" key="1">
    <citation type="submission" date="2016-10" db="EMBL/GenBank/DDBJ databases">
        <title>High microdiversification within the ubiquitous acI lineage of Actinobacteria.</title>
        <authorList>
            <person name="Neuenschwander S.M."/>
            <person name="Salcher M."/>
            <person name="Ghai R."/>
            <person name="Pernthaler J."/>
        </authorList>
    </citation>
    <scope>NUCLEOTIDE SEQUENCE [LARGE SCALE GENOMIC DNA]</scope>
</reference>
<feature type="domain" description="Nitroreductase" evidence="4">
    <location>
        <begin position="17"/>
        <end position="224"/>
    </location>
</feature>
<sequence>MKRYSAQENGAWVSEFISSRRTTRDFLPTPVPPELIEQILKDSLTAPSWSNTRPFKVAVATGEVRDRISNEFLSRWQSLSAAMRGGIWSKIKLFIKRHGLPTSNRIILKPYAAELKPRAQRVGKELYGSLGVQRGDKAERDRQWGKNYEFFGAPVAMFVYIHKSLHIYAAADAGLMMENLMLSAHAHGLGTCAQGAVAFWDDAIRDEFDVSKDYRLLCGIAVGYPSDAPVNSFEANRIGLDELLVKAKQKKK</sequence>
<dbReference type="CDD" id="cd02136">
    <property type="entry name" value="PnbA_NfnB-like"/>
    <property type="match status" value="1"/>
</dbReference>
<protein>
    <submittedName>
        <fullName evidence="5">Nitroreductase</fullName>
    </submittedName>
</protein>
<dbReference type="EMBL" id="CP016768">
    <property type="protein sequence ID" value="ASY09294.1"/>
    <property type="molecule type" value="Genomic_DNA"/>
</dbReference>
<dbReference type="SUPFAM" id="SSF55469">
    <property type="entry name" value="FMN-dependent nitroreductase-like"/>
    <property type="match status" value="1"/>
</dbReference>
<dbReference type="AlphaFoldDB" id="A0A249JXP0"/>
<dbReference type="Pfam" id="PF00881">
    <property type="entry name" value="Nitroreductase"/>
    <property type="match status" value="1"/>
</dbReference>
<name>A0A249JXP0_9ACTN</name>
<dbReference type="KEGG" id="abam:B1s21122_02890"/>
<dbReference type="InterPro" id="IPR050627">
    <property type="entry name" value="Nitroreductase/BluB"/>
</dbReference>
<evidence type="ECO:0000313" key="6">
    <source>
        <dbReference type="Proteomes" id="UP000217153"/>
    </source>
</evidence>
<evidence type="ECO:0000259" key="4">
    <source>
        <dbReference type="Pfam" id="PF00881"/>
    </source>
</evidence>
<dbReference type="InterPro" id="IPR000415">
    <property type="entry name" value="Nitroreductase-like"/>
</dbReference>
<dbReference type="OrthoDB" id="9798230at2"/>
<evidence type="ECO:0000256" key="3">
    <source>
        <dbReference type="ARBA" id="ARBA00023002"/>
    </source>
</evidence>
<evidence type="ECO:0000256" key="2">
    <source>
        <dbReference type="ARBA" id="ARBA00022643"/>
    </source>
</evidence>
<dbReference type="InterPro" id="IPR029479">
    <property type="entry name" value="Nitroreductase"/>
</dbReference>
<dbReference type="GO" id="GO:0016491">
    <property type="term" value="F:oxidoreductase activity"/>
    <property type="evidence" value="ECO:0007669"/>
    <property type="project" value="UniProtKB-KW"/>
</dbReference>
<dbReference type="Gene3D" id="3.40.109.10">
    <property type="entry name" value="NADH Oxidase"/>
    <property type="match status" value="1"/>
</dbReference>
<evidence type="ECO:0000313" key="5">
    <source>
        <dbReference type="EMBL" id="ASY09294.1"/>
    </source>
</evidence>
<keyword evidence="6" id="KW-1185">Reference proteome</keyword>
<proteinExistence type="predicted"/>